<gene>
    <name evidence="1" type="ORF">MF5295_00591</name>
</gene>
<evidence type="ECO:0008006" key="2">
    <source>
        <dbReference type="Google" id="ProtNLM"/>
    </source>
</evidence>
<evidence type="ECO:0000313" key="1">
    <source>
        <dbReference type="EMBL" id="VZR98039.1"/>
    </source>
</evidence>
<dbReference type="InterPro" id="IPR005046">
    <property type="entry name" value="DUF285"/>
</dbReference>
<name>A0A654IIR7_9MOLU</name>
<dbReference type="InterPro" id="IPR011889">
    <property type="entry name" value="Liste_lipo_26"/>
</dbReference>
<sequence>MNQVIKEPIYNDDLTECLEIGYEWYDNQISIIPLPHTIKKVPKILPNKITSLENAFIYNQNEKIEGIEYWDTSNITNMYSMFYEANNFNQDISMWNVENVTDMSYMFCWAYKFNQNISSWNTSNVEYINDMFYCANSFNQDISNWNVSKVKEEYQNIGNGSFDWKEEFKPKFNK</sequence>
<dbReference type="AlphaFoldDB" id="A0A654IIR7"/>
<dbReference type="Pfam" id="PF03382">
    <property type="entry name" value="DUF285"/>
    <property type="match status" value="1"/>
</dbReference>
<organism evidence="1">
    <name type="scientific">Mycoplasma feriruminatoris</name>
    <dbReference type="NCBI Taxonomy" id="1179777"/>
    <lineage>
        <taxon>Bacteria</taxon>
        <taxon>Bacillati</taxon>
        <taxon>Mycoplasmatota</taxon>
        <taxon>Mollicutes</taxon>
        <taxon>Mycoplasmataceae</taxon>
        <taxon>Mycoplasma</taxon>
    </lineage>
</organism>
<protein>
    <recommendedName>
        <fullName evidence="2">BspA family leucine-rich repeat surface protein</fullName>
    </recommendedName>
</protein>
<accession>A0A654IIR7</accession>
<dbReference type="NCBIfam" id="TIGR02167">
    <property type="entry name" value="Liste_lipo_26"/>
    <property type="match status" value="2"/>
</dbReference>
<proteinExistence type="predicted"/>
<reference evidence="1" key="1">
    <citation type="submission" date="2019-11" db="EMBL/GenBank/DDBJ databases">
        <authorList>
            <person name="Falquet L."/>
            <person name="Falquet L."/>
        </authorList>
    </citation>
    <scope>NUCLEOTIDE SEQUENCE</scope>
    <source>
        <strain evidence="1">8756-13</strain>
    </source>
</reference>
<dbReference type="EMBL" id="LR739235">
    <property type="protein sequence ID" value="VZR98039.1"/>
    <property type="molecule type" value="Genomic_DNA"/>
</dbReference>